<keyword evidence="1" id="KW-0812">Transmembrane</keyword>
<proteinExistence type="predicted"/>
<dbReference type="AlphaFoldDB" id="A0A6N4PX56"/>
<accession>A0A6N4PX56</accession>
<feature type="transmembrane region" description="Helical" evidence="1">
    <location>
        <begin position="129"/>
        <end position="146"/>
    </location>
</feature>
<reference evidence="2" key="1">
    <citation type="journal article" date="2019" name="PLoS Negl. Trop. Dis.">
        <title>Revisiting the worldwide diversity of Leptospira species in the environment.</title>
        <authorList>
            <person name="Vincent A.T."/>
            <person name="Schiettekatte O."/>
            <person name="Bourhy P."/>
            <person name="Veyrier F.J."/>
            <person name="Picardeau M."/>
        </authorList>
    </citation>
    <scope>NUCLEOTIDE SEQUENCE [LARGE SCALE GENOMIC DNA]</scope>
    <source>
        <strain evidence="2">201800293</strain>
    </source>
</reference>
<evidence type="ECO:0000313" key="2">
    <source>
        <dbReference type="EMBL" id="TGK65520.1"/>
    </source>
</evidence>
<feature type="transmembrane region" description="Helical" evidence="1">
    <location>
        <begin position="250"/>
        <end position="267"/>
    </location>
</feature>
<dbReference type="Proteomes" id="UP000297239">
    <property type="component" value="Unassembled WGS sequence"/>
</dbReference>
<keyword evidence="1" id="KW-0472">Membrane</keyword>
<keyword evidence="3" id="KW-1185">Reference proteome</keyword>
<feature type="transmembrane region" description="Helical" evidence="1">
    <location>
        <begin position="102"/>
        <end position="122"/>
    </location>
</feature>
<feature type="transmembrane region" description="Helical" evidence="1">
    <location>
        <begin position="36"/>
        <end position="55"/>
    </location>
</feature>
<feature type="transmembrane region" description="Helical" evidence="1">
    <location>
        <begin position="192"/>
        <end position="213"/>
    </location>
</feature>
<name>A0A6N4PX56_9LEPT</name>
<protein>
    <recommendedName>
        <fullName evidence="4">Prenyltransferase</fullName>
    </recommendedName>
</protein>
<feature type="transmembrane region" description="Helical" evidence="1">
    <location>
        <begin position="76"/>
        <end position="96"/>
    </location>
</feature>
<keyword evidence="1" id="KW-1133">Transmembrane helix</keyword>
<sequence length="268" mass="31074">MLWGKLASFLAVDVLVSVWANLSFFSHYGNEKIRFTLLIFYTSSVWALYLADHLWDALREKETLSERGSFYLRFRHWIVSFLIFLTLVSFFVGFYFEFLFLTGNLLLLLSFVFSIGLIVSHLSPIPKEILVSGFYVLGVIAPFGSFGGWDPMVWIFFIHVFANVLLTYNTDREFDLVQNTFTLTQVLDPKKLKVLVLCLLGMGFCFLMAQRIWGNLSELYFLGMGSAYLWLGVCHFVKMEGFRFKSLCELSYLPLFLPQIVFFFSLLP</sequence>
<feature type="transmembrane region" description="Helical" evidence="1">
    <location>
        <begin position="152"/>
        <end position="171"/>
    </location>
</feature>
<evidence type="ECO:0000256" key="1">
    <source>
        <dbReference type="SAM" id="Phobius"/>
    </source>
</evidence>
<organism evidence="2 3">
    <name type="scientific">Leptospira kanakyensis</name>
    <dbReference type="NCBI Taxonomy" id="2484968"/>
    <lineage>
        <taxon>Bacteria</taxon>
        <taxon>Pseudomonadati</taxon>
        <taxon>Spirochaetota</taxon>
        <taxon>Spirochaetia</taxon>
        <taxon>Leptospirales</taxon>
        <taxon>Leptospiraceae</taxon>
        <taxon>Leptospira</taxon>
    </lineage>
</organism>
<evidence type="ECO:0008006" key="4">
    <source>
        <dbReference type="Google" id="ProtNLM"/>
    </source>
</evidence>
<evidence type="ECO:0000313" key="3">
    <source>
        <dbReference type="Proteomes" id="UP000297239"/>
    </source>
</evidence>
<feature type="transmembrane region" description="Helical" evidence="1">
    <location>
        <begin position="219"/>
        <end position="238"/>
    </location>
</feature>
<gene>
    <name evidence="2" type="ORF">EHQ18_19545</name>
</gene>
<dbReference type="OrthoDB" id="345074at2"/>
<dbReference type="EMBL" id="RQFF01000044">
    <property type="protein sequence ID" value="TGK65520.1"/>
    <property type="molecule type" value="Genomic_DNA"/>
</dbReference>
<comment type="caution">
    <text evidence="2">The sequence shown here is derived from an EMBL/GenBank/DDBJ whole genome shotgun (WGS) entry which is preliminary data.</text>
</comment>